<feature type="domain" description="Nicotinate phosphoribosyltransferase N-terminal" evidence="11">
    <location>
        <begin position="13"/>
        <end position="143"/>
    </location>
</feature>
<evidence type="ECO:0000256" key="2">
    <source>
        <dbReference type="ARBA" id="ARBA00010897"/>
    </source>
</evidence>
<dbReference type="PATRIC" id="fig|512763.3.peg.4004"/>
<evidence type="ECO:0000256" key="1">
    <source>
        <dbReference type="ARBA" id="ARBA00004952"/>
    </source>
</evidence>
<evidence type="ECO:0000259" key="11">
    <source>
        <dbReference type="Pfam" id="PF17767"/>
    </source>
</evidence>
<keyword evidence="6 9" id="KW-0662">Pyridine nucleotide biosynthesis</keyword>
<dbReference type="Pfam" id="PF17767">
    <property type="entry name" value="NAPRTase_N"/>
    <property type="match status" value="1"/>
</dbReference>
<feature type="domain" description="Nicotinate/nicotinamide phosphoribosyltransferase" evidence="10">
    <location>
        <begin position="164"/>
        <end position="345"/>
    </location>
</feature>
<dbReference type="Pfam" id="PF17956">
    <property type="entry name" value="NAPRTase_C"/>
    <property type="match status" value="1"/>
</dbReference>
<comment type="catalytic activity">
    <reaction evidence="8 9">
        <text>5-phospho-alpha-D-ribose 1-diphosphate + nicotinate + ATP + H2O = nicotinate beta-D-ribonucleotide + ADP + phosphate + diphosphate</text>
        <dbReference type="Rhea" id="RHEA:36163"/>
        <dbReference type="ChEBI" id="CHEBI:15377"/>
        <dbReference type="ChEBI" id="CHEBI:30616"/>
        <dbReference type="ChEBI" id="CHEBI:32544"/>
        <dbReference type="ChEBI" id="CHEBI:33019"/>
        <dbReference type="ChEBI" id="CHEBI:43474"/>
        <dbReference type="ChEBI" id="CHEBI:57502"/>
        <dbReference type="ChEBI" id="CHEBI:58017"/>
        <dbReference type="ChEBI" id="CHEBI:456216"/>
        <dbReference type="EC" id="6.3.4.21"/>
    </reaction>
</comment>
<dbReference type="FunFam" id="3.20.20.70:FF:000076">
    <property type="entry name" value="Nicotinate phosphoribosyltransferase"/>
    <property type="match status" value="1"/>
</dbReference>
<dbReference type="RefSeq" id="WP_062545136.1">
    <property type="nucleotide sequence ID" value="NZ_CP012643.1"/>
</dbReference>
<keyword evidence="14" id="KW-1185">Reference proteome</keyword>
<keyword evidence="5 9" id="KW-0436">Ligase</keyword>
<reference evidence="13 14" key="1">
    <citation type="submission" date="2015-08" db="EMBL/GenBank/DDBJ databases">
        <title>Complete genome sequence of Rufibacter tibetensis strain 1351t, a radiation-resistant bacterium from tibet plateau.</title>
        <authorList>
            <person name="Dai J."/>
        </authorList>
    </citation>
    <scope>NUCLEOTIDE SEQUENCE [LARGE SCALE GENOMIC DNA]</scope>
    <source>
        <strain evidence="13 14">1351</strain>
    </source>
</reference>
<dbReference type="InterPro" id="IPR007229">
    <property type="entry name" value="Nic_PRibTrfase-Fam"/>
</dbReference>
<comment type="function">
    <text evidence="9">Catalyzes the first step in the biosynthesis of NAD from nicotinic acid, the ATP-dependent synthesis of beta-nicotinate D-ribonucleotide from nicotinate and 5-phospho-D-ribose 1-phosphate.</text>
</comment>
<evidence type="ECO:0000256" key="7">
    <source>
        <dbReference type="ARBA" id="ARBA00022679"/>
    </source>
</evidence>
<dbReference type="GO" id="GO:0047280">
    <property type="term" value="F:nicotinamide phosphoribosyltransferase activity"/>
    <property type="evidence" value="ECO:0007669"/>
    <property type="project" value="UniProtKB-ARBA"/>
</dbReference>
<dbReference type="GO" id="GO:0034355">
    <property type="term" value="P:NAD+ biosynthetic process via the salvage pathway"/>
    <property type="evidence" value="ECO:0007669"/>
    <property type="project" value="TreeGrafter"/>
</dbReference>
<comment type="pathway">
    <text evidence="1 9">Cofactor biosynthesis; NAD(+) biosynthesis; nicotinate D-ribonucleotide from nicotinate: step 1/1.</text>
</comment>
<dbReference type="AlphaFoldDB" id="A0A0P0C5S7"/>
<evidence type="ECO:0000313" key="14">
    <source>
        <dbReference type="Proteomes" id="UP000061382"/>
    </source>
</evidence>
<dbReference type="NCBIfam" id="NF009131">
    <property type="entry name" value="PRK12484.1"/>
    <property type="match status" value="1"/>
</dbReference>
<dbReference type="NCBIfam" id="NF006695">
    <property type="entry name" value="PRK09243.1-2"/>
    <property type="match status" value="1"/>
</dbReference>
<proteinExistence type="inferred from homology"/>
<dbReference type="Proteomes" id="UP000061382">
    <property type="component" value="Chromosome"/>
</dbReference>
<keyword evidence="4" id="KW-0597">Phosphoprotein</keyword>
<organism evidence="13 14">
    <name type="scientific">Rufibacter tibetensis</name>
    <dbReference type="NCBI Taxonomy" id="512763"/>
    <lineage>
        <taxon>Bacteria</taxon>
        <taxon>Pseudomonadati</taxon>
        <taxon>Bacteroidota</taxon>
        <taxon>Cytophagia</taxon>
        <taxon>Cytophagales</taxon>
        <taxon>Hymenobacteraceae</taxon>
        <taxon>Rufibacter</taxon>
    </lineage>
</organism>
<dbReference type="NCBIfam" id="TIGR01513">
    <property type="entry name" value="NAPRTase_put"/>
    <property type="match status" value="1"/>
</dbReference>
<dbReference type="InterPro" id="IPR040727">
    <property type="entry name" value="NAPRTase_N"/>
</dbReference>
<dbReference type="GO" id="GO:0004516">
    <property type="term" value="F:nicotinate phosphoribosyltransferase activity"/>
    <property type="evidence" value="ECO:0007669"/>
    <property type="project" value="UniProtKB-UniRule"/>
</dbReference>
<dbReference type="InterPro" id="IPR041525">
    <property type="entry name" value="N/Namide_PRibTrfase"/>
</dbReference>
<dbReference type="Gene3D" id="3.20.140.10">
    <property type="entry name" value="nicotinate phosphoribosyltransferase"/>
    <property type="match status" value="1"/>
</dbReference>
<keyword evidence="7 9" id="KW-0808">Transferase</keyword>
<evidence type="ECO:0000256" key="3">
    <source>
        <dbReference type="ARBA" id="ARBA00013236"/>
    </source>
</evidence>
<dbReference type="SUPFAM" id="SSF51690">
    <property type="entry name" value="Nicotinate/Quinolinate PRTase C-terminal domain-like"/>
    <property type="match status" value="1"/>
</dbReference>
<evidence type="ECO:0000259" key="10">
    <source>
        <dbReference type="Pfam" id="PF04095"/>
    </source>
</evidence>
<keyword evidence="13" id="KW-0328">Glycosyltransferase</keyword>
<dbReference type="CDD" id="cd01570">
    <property type="entry name" value="NAPRTase_A"/>
    <property type="match status" value="1"/>
</dbReference>
<evidence type="ECO:0000256" key="4">
    <source>
        <dbReference type="ARBA" id="ARBA00022553"/>
    </source>
</evidence>
<dbReference type="InterPro" id="IPR013785">
    <property type="entry name" value="Aldolase_TIM"/>
</dbReference>
<evidence type="ECO:0000256" key="8">
    <source>
        <dbReference type="ARBA" id="ARBA00048668"/>
    </source>
</evidence>
<evidence type="ECO:0000256" key="6">
    <source>
        <dbReference type="ARBA" id="ARBA00022642"/>
    </source>
</evidence>
<evidence type="ECO:0000259" key="12">
    <source>
        <dbReference type="Pfam" id="PF17956"/>
    </source>
</evidence>
<sequence length="494" mass="55154">MNISQRYQLSLALLTDMYQLTMAQGYWKKGMAEQEAVFHLYFRNNPFKGGYTISAGLADAIDLLQSFRFTQEDLSYLKSLTGSQGQPLFEEGFLEHLRSLEFSCDVDAIPEGTVVFPNEPLLRIKGPILQCQLLETPLLTILNFQTLIATKAARIVDAAQGDAVIEFGMRRAQGPDGALSAARASFIGGVGATSNMLAGQIFNIPVRGTHAHSWIMSFEEEQEAFSAYADVFPHDSVFLVDTYHTLDGIKNAIEVAKTMREKGSELRGIRLDSGDLAYLSIEGRKMLDEAGFPKVSILASNDLDEHLIQSLKLQGAKIDAWGIGTKMVTAFDQPALGGVYKLAALRQADGEWEYKLKLSEQLVKISTPGILQVRRFSHDNALVGDMIYSELLDVSPSVTMVHPNDPTQRKSYAKECTYEDLLVPVFRDGNQVYSSPDLPAIQARTKQQLNLLHGTYRRFLNPHTFKVGLEEQLHERKMKLIIQLRSEEQNKQIA</sequence>
<feature type="domain" description="Nicotinate phosphoribosyltransferase C-terminal" evidence="12">
    <location>
        <begin position="374"/>
        <end position="475"/>
    </location>
</feature>
<evidence type="ECO:0000313" key="13">
    <source>
        <dbReference type="EMBL" id="ALJ00550.1"/>
    </source>
</evidence>
<dbReference type="EMBL" id="CP012643">
    <property type="protein sequence ID" value="ALJ00550.1"/>
    <property type="molecule type" value="Genomic_DNA"/>
</dbReference>
<gene>
    <name evidence="13" type="ORF">DC20_18210</name>
</gene>
<protein>
    <recommendedName>
        <fullName evidence="3 9">Nicotinate phosphoribosyltransferase</fullName>
        <ecNumber evidence="3 9">6.3.4.21</ecNumber>
    </recommendedName>
</protein>
<name>A0A0P0C5S7_9BACT</name>
<dbReference type="Pfam" id="PF04095">
    <property type="entry name" value="NAPRTase"/>
    <property type="match status" value="1"/>
</dbReference>
<evidence type="ECO:0000256" key="5">
    <source>
        <dbReference type="ARBA" id="ARBA00022598"/>
    </source>
</evidence>
<dbReference type="InterPro" id="IPR036068">
    <property type="entry name" value="Nicotinate_pribotase-like_C"/>
</dbReference>
<evidence type="ECO:0000256" key="9">
    <source>
        <dbReference type="RuleBase" id="RU365100"/>
    </source>
</evidence>
<dbReference type="InterPro" id="IPR041619">
    <property type="entry name" value="NAPRTase_C"/>
</dbReference>
<comment type="similarity">
    <text evidence="2 9">Belongs to the NAPRTase family.</text>
</comment>
<dbReference type="PANTHER" id="PTHR11098">
    <property type="entry name" value="NICOTINATE PHOSPHORIBOSYLTRANSFERASE"/>
    <property type="match status" value="1"/>
</dbReference>
<dbReference type="EC" id="6.3.4.21" evidence="3 9"/>
<dbReference type="InterPro" id="IPR006405">
    <property type="entry name" value="Nic_PRibTrfase_pncB"/>
</dbReference>
<dbReference type="STRING" id="512763.DC20_18210"/>
<dbReference type="SUPFAM" id="SSF54675">
    <property type="entry name" value="Nicotinate/Quinolinate PRTase N-terminal domain-like"/>
    <property type="match status" value="1"/>
</dbReference>
<dbReference type="OrthoDB" id="9770610at2"/>
<dbReference type="PANTHER" id="PTHR11098:SF1">
    <property type="entry name" value="NICOTINATE PHOSPHORIBOSYLTRANSFERASE"/>
    <property type="match status" value="1"/>
</dbReference>
<comment type="PTM">
    <text evidence="9">Transiently phosphorylated on a His residue during the reaction cycle. Phosphorylation strongly increases the affinity for substrates and increases the rate of nicotinate D-ribonucleotide production. Dephosphorylation regenerates the low-affinity form of the enzyme, leading to product release.</text>
</comment>
<dbReference type="PIRSF" id="PIRSF000484">
    <property type="entry name" value="NAPRT"/>
    <property type="match status" value="1"/>
</dbReference>
<dbReference type="UniPathway" id="UPA00253">
    <property type="reaction ID" value="UER00457"/>
</dbReference>
<dbReference type="Gene3D" id="3.20.20.70">
    <property type="entry name" value="Aldolase class I"/>
    <property type="match status" value="1"/>
</dbReference>
<accession>A0A0P0C5S7</accession>
<dbReference type="GO" id="GO:0005829">
    <property type="term" value="C:cytosol"/>
    <property type="evidence" value="ECO:0007669"/>
    <property type="project" value="TreeGrafter"/>
</dbReference>
<dbReference type="KEGG" id="rti:DC20_18210"/>